<feature type="active site" description="Schiff-base intermediate with acetaldehyde" evidence="8">
    <location>
        <position position="153"/>
    </location>
</feature>
<keyword evidence="4" id="KW-0456">Lyase</keyword>
<dbReference type="PANTHER" id="PTHR10889:SF1">
    <property type="entry name" value="DEOXYRIBOSE-PHOSPHATE ALDOLASE"/>
    <property type="match status" value="1"/>
</dbReference>
<dbReference type="FunFam" id="3.20.20.70:FF:000044">
    <property type="entry name" value="Deoxyribose-phosphate aldolase"/>
    <property type="match status" value="1"/>
</dbReference>
<dbReference type="EMBL" id="CAJNOE010000024">
    <property type="protein sequence ID" value="CAF0754688.1"/>
    <property type="molecule type" value="Genomic_DNA"/>
</dbReference>
<evidence type="ECO:0000313" key="18">
    <source>
        <dbReference type="Proteomes" id="UP000663832"/>
    </source>
</evidence>
<dbReference type="Gene3D" id="3.20.20.70">
    <property type="entry name" value="Aldolase class I"/>
    <property type="match status" value="1"/>
</dbReference>
<evidence type="ECO:0000313" key="14">
    <source>
        <dbReference type="EMBL" id="CAF0940515.1"/>
    </source>
</evidence>
<dbReference type="Proteomes" id="UP000663832">
    <property type="component" value="Unassembled WGS sequence"/>
</dbReference>
<evidence type="ECO:0000256" key="2">
    <source>
        <dbReference type="ARBA" id="ARBA00012515"/>
    </source>
</evidence>
<keyword evidence="18" id="KW-1185">Reference proteome</keyword>
<dbReference type="SMART" id="SM01133">
    <property type="entry name" value="DeoC"/>
    <property type="match status" value="1"/>
</dbReference>
<evidence type="ECO:0000256" key="5">
    <source>
        <dbReference type="ARBA" id="ARBA00023270"/>
    </source>
</evidence>
<evidence type="ECO:0000313" key="9">
    <source>
        <dbReference type="EMBL" id="CAF0754688.1"/>
    </source>
</evidence>
<dbReference type="EMBL" id="CAJOAY010000159">
    <property type="protein sequence ID" value="CAF3564830.1"/>
    <property type="molecule type" value="Genomic_DNA"/>
</dbReference>
<dbReference type="UniPathway" id="UPA00002">
    <property type="reaction ID" value="UER00468"/>
</dbReference>
<dbReference type="Proteomes" id="UP000663868">
    <property type="component" value="Unassembled WGS sequence"/>
</dbReference>
<dbReference type="OrthoDB" id="70823at2759"/>
<proteinExistence type="inferred from homology"/>
<dbReference type="EMBL" id="CAJOAZ010000974">
    <property type="protein sequence ID" value="CAF3743849.1"/>
    <property type="molecule type" value="Genomic_DNA"/>
</dbReference>
<dbReference type="HAMAP" id="MF_00114">
    <property type="entry name" value="DeoC_type1"/>
    <property type="match status" value="1"/>
</dbReference>
<dbReference type="CDD" id="cd00959">
    <property type="entry name" value="DeoC"/>
    <property type="match status" value="1"/>
</dbReference>
<dbReference type="SUPFAM" id="SSF51569">
    <property type="entry name" value="Aldolase"/>
    <property type="match status" value="1"/>
</dbReference>
<comment type="caution">
    <text evidence="16">The sequence shown here is derived from an EMBL/GenBank/DDBJ whole genome shotgun (WGS) entry which is preliminary data.</text>
</comment>
<organism evidence="16 19">
    <name type="scientific">Adineta steineri</name>
    <dbReference type="NCBI Taxonomy" id="433720"/>
    <lineage>
        <taxon>Eukaryota</taxon>
        <taxon>Metazoa</taxon>
        <taxon>Spiralia</taxon>
        <taxon>Gnathifera</taxon>
        <taxon>Rotifera</taxon>
        <taxon>Eurotatoria</taxon>
        <taxon>Bdelloidea</taxon>
        <taxon>Adinetida</taxon>
        <taxon>Adinetidae</taxon>
        <taxon>Adineta</taxon>
    </lineage>
</organism>
<name>A0A818XPU5_9BILA</name>
<evidence type="ECO:0000256" key="3">
    <source>
        <dbReference type="ARBA" id="ARBA00022490"/>
    </source>
</evidence>
<evidence type="ECO:0000256" key="6">
    <source>
        <dbReference type="ARBA" id="ARBA00032755"/>
    </source>
</evidence>
<gene>
    <name evidence="14" type="ORF">BJG266_LOCUS12616</name>
    <name evidence="9" type="ORF">IZO911_LOCUS4362</name>
    <name evidence="12" type="ORF">JYZ213_LOCUS5807</name>
    <name evidence="17" type="ORF">KXQ929_LOCUS15304</name>
    <name evidence="15" type="ORF">OKA104_LOCUS4786</name>
    <name evidence="16" type="ORF">OXD698_LOCUS15048</name>
    <name evidence="10" type="ORF">QVE165_LOCUS3239</name>
    <name evidence="11" type="ORF">QVE165_LOCUS3462</name>
    <name evidence="13" type="ORF">VCS650_LOCUS7157</name>
</gene>
<evidence type="ECO:0000256" key="1">
    <source>
        <dbReference type="ARBA" id="ARBA00010936"/>
    </source>
</evidence>
<dbReference type="EMBL" id="CAJNOG010000035">
    <property type="protein sequence ID" value="CAF0811576.1"/>
    <property type="molecule type" value="Genomic_DNA"/>
</dbReference>
<protein>
    <recommendedName>
        <fullName evidence="2">deoxyribose-phosphate aldolase</fullName>
        <ecNumber evidence="2">4.1.2.4</ecNumber>
    </recommendedName>
    <alternativeName>
        <fullName evidence="6">2-deoxy-D-ribose 5-phosphate aldolase</fullName>
    </alternativeName>
</protein>
<dbReference type="GO" id="GO:0046386">
    <property type="term" value="P:deoxyribose phosphate catabolic process"/>
    <property type="evidence" value="ECO:0007669"/>
    <property type="project" value="UniProtKB-UniPathway"/>
</dbReference>
<feature type="active site" description="Proton donor/acceptor" evidence="8">
    <location>
        <position position="182"/>
    </location>
</feature>
<dbReference type="Proteomes" id="UP000663845">
    <property type="component" value="Unassembled WGS sequence"/>
</dbReference>
<dbReference type="EC" id="4.1.2.4" evidence="2"/>
<dbReference type="Pfam" id="PF01791">
    <property type="entry name" value="DeoC"/>
    <property type="match status" value="1"/>
</dbReference>
<dbReference type="Proteomes" id="UP000663844">
    <property type="component" value="Unassembled WGS sequence"/>
</dbReference>
<dbReference type="PANTHER" id="PTHR10889">
    <property type="entry name" value="DEOXYRIBOSE-PHOSPHATE ALDOLASE"/>
    <property type="match status" value="1"/>
</dbReference>
<dbReference type="InterPro" id="IPR002915">
    <property type="entry name" value="DeoC/FbaB/LacD_aldolase"/>
</dbReference>
<dbReference type="InterPro" id="IPR011343">
    <property type="entry name" value="DeoC"/>
</dbReference>
<dbReference type="NCBIfam" id="TIGR00126">
    <property type="entry name" value="deoC"/>
    <property type="match status" value="1"/>
</dbReference>
<evidence type="ECO:0000313" key="15">
    <source>
        <dbReference type="EMBL" id="CAF3564830.1"/>
    </source>
</evidence>
<dbReference type="AlphaFoldDB" id="A0A818XPU5"/>
<evidence type="ECO:0000313" key="16">
    <source>
        <dbReference type="EMBL" id="CAF3743849.1"/>
    </source>
</evidence>
<dbReference type="InterPro" id="IPR013785">
    <property type="entry name" value="Aldolase_TIM"/>
</dbReference>
<dbReference type="EMBL" id="CAJOBB010000881">
    <property type="protein sequence ID" value="CAF3769912.1"/>
    <property type="molecule type" value="Genomic_DNA"/>
</dbReference>
<reference evidence="16" key="1">
    <citation type="submission" date="2021-02" db="EMBL/GenBank/DDBJ databases">
        <authorList>
            <person name="Nowell W R."/>
        </authorList>
    </citation>
    <scope>NUCLEOTIDE SEQUENCE</scope>
</reference>
<evidence type="ECO:0000256" key="8">
    <source>
        <dbReference type="PIRSR" id="PIRSR001357-50"/>
    </source>
</evidence>
<dbReference type="PIRSF" id="PIRSF001357">
    <property type="entry name" value="DeoC"/>
    <property type="match status" value="1"/>
</dbReference>
<dbReference type="EMBL" id="CAJNOM010000011">
    <property type="protein sequence ID" value="CAF0782477.1"/>
    <property type="molecule type" value="Genomic_DNA"/>
</dbReference>
<evidence type="ECO:0000313" key="19">
    <source>
        <dbReference type="Proteomes" id="UP000663844"/>
    </source>
</evidence>
<dbReference type="GO" id="GO:0016052">
    <property type="term" value="P:carbohydrate catabolic process"/>
    <property type="evidence" value="ECO:0007669"/>
    <property type="project" value="TreeGrafter"/>
</dbReference>
<keyword evidence="5 8" id="KW-0704">Schiff base</keyword>
<dbReference type="GO" id="GO:0005737">
    <property type="term" value="C:cytoplasm"/>
    <property type="evidence" value="ECO:0007669"/>
    <property type="project" value="InterPro"/>
</dbReference>
<sequence>MSLTGSFIDHTLLKPDATIKQLDQLCNEAVEHKFATVCIQPCHVKYVVDKYPIRVCTVIGFPLGATTTQTKLFECQQALNDGAQEIDMVINIGKIKDGNFEYVQNEIEQLAKLVHSSGENKILKVIIETCLLNETEKQKLCQIVGDAGADFIKTSTGFSTGGATMDDIKLLRQYSPKNVQVKASGGIRDGAFAREIIQAGATRLGTSSGVALMKDMPATSNY</sequence>
<comment type="catalytic activity">
    <reaction evidence="7">
        <text>2-deoxy-D-ribose 5-phosphate = D-glyceraldehyde 3-phosphate + acetaldehyde</text>
        <dbReference type="Rhea" id="RHEA:12821"/>
        <dbReference type="ChEBI" id="CHEBI:15343"/>
        <dbReference type="ChEBI" id="CHEBI:59776"/>
        <dbReference type="ChEBI" id="CHEBI:62877"/>
        <dbReference type="EC" id="4.1.2.4"/>
    </reaction>
</comment>
<evidence type="ECO:0000313" key="10">
    <source>
        <dbReference type="EMBL" id="CAF0782477.1"/>
    </source>
</evidence>
<dbReference type="GO" id="GO:0009264">
    <property type="term" value="P:deoxyribonucleotide catabolic process"/>
    <property type="evidence" value="ECO:0007669"/>
    <property type="project" value="InterPro"/>
</dbReference>
<dbReference type="Proteomes" id="UP000663891">
    <property type="component" value="Unassembled WGS sequence"/>
</dbReference>
<dbReference type="Proteomes" id="UP000663877">
    <property type="component" value="Unassembled WGS sequence"/>
</dbReference>
<dbReference type="EMBL" id="CAJNOI010000049">
    <property type="protein sequence ID" value="CAF0940515.1"/>
    <property type="molecule type" value="Genomic_DNA"/>
</dbReference>
<dbReference type="Proteomes" id="UP000663881">
    <property type="component" value="Unassembled WGS sequence"/>
</dbReference>
<comment type="similarity">
    <text evidence="1">Belongs to the DeoC/FbaB aldolase family. DeoC type 1 subfamily.</text>
</comment>
<dbReference type="InterPro" id="IPR028581">
    <property type="entry name" value="DeoC_typeI"/>
</dbReference>
<dbReference type="EMBL" id="CAJNON010000045">
    <property type="protein sequence ID" value="CAF0860336.1"/>
    <property type="molecule type" value="Genomic_DNA"/>
</dbReference>
<dbReference type="EMBL" id="CAJNOM010000012">
    <property type="protein sequence ID" value="CAF0786552.1"/>
    <property type="molecule type" value="Genomic_DNA"/>
</dbReference>
<evidence type="ECO:0000256" key="4">
    <source>
        <dbReference type="ARBA" id="ARBA00023239"/>
    </source>
</evidence>
<evidence type="ECO:0000256" key="7">
    <source>
        <dbReference type="ARBA" id="ARBA00048791"/>
    </source>
</evidence>
<keyword evidence="3" id="KW-0963">Cytoplasm</keyword>
<dbReference type="GO" id="GO:0004139">
    <property type="term" value="F:deoxyribose-phosphate aldolase activity"/>
    <property type="evidence" value="ECO:0007669"/>
    <property type="project" value="UniProtKB-EC"/>
</dbReference>
<evidence type="ECO:0000313" key="12">
    <source>
        <dbReference type="EMBL" id="CAF0811576.1"/>
    </source>
</evidence>
<evidence type="ECO:0000313" key="11">
    <source>
        <dbReference type="EMBL" id="CAF0786552.1"/>
    </source>
</evidence>
<dbReference type="Proteomes" id="UP000663860">
    <property type="component" value="Unassembled WGS sequence"/>
</dbReference>
<evidence type="ECO:0000313" key="13">
    <source>
        <dbReference type="EMBL" id="CAF0860336.1"/>
    </source>
</evidence>
<accession>A0A818XPU5</accession>
<evidence type="ECO:0000313" key="17">
    <source>
        <dbReference type="EMBL" id="CAF3769912.1"/>
    </source>
</evidence>